<evidence type="ECO:0000313" key="4">
    <source>
        <dbReference type="Proteomes" id="UP000054107"/>
    </source>
</evidence>
<feature type="compositionally biased region" description="Polar residues" evidence="1">
    <location>
        <begin position="32"/>
        <end position="61"/>
    </location>
</feature>
<dbReference type="EMBL" id="LN731785">
    <property type="protein sequence ID" value="CEP14987.1"/>
    <property type="molecule type" value="Genomic_DNA"/>
</dbReference>
<gene>
    <name evidence="3" type="primary">PARPA_09178.1 scaffold 35568</name>
</gene>
<evidence type="ECO:0000256" key="1">
    <source>
        <dbReference type="SAM" id="MobiDB-lite"/>
    </source>
</evidence>
<protein>
    <submittedName>
        <fullName evidence="3">Uncharacterized protein</fullName>
    </submittedName>
</protein>
<keyword evidence="2" id="KW-1133">Transmembrane helix</keyword>
<dbReference type="AlphaFoldDB" id="A0A0B7NI25"/>
<dbReference type="Proteomes" id="UP000054107">
    <property type="component" value="Unassembled WGS sequence"/>
</dbReference>
<keyword evidence="4" id="KW-1185">Reference proteome</keyword>
<reference evidence="3 4" key="1">
    <citation type="submission" date="2014-09" db="EMBL/GenBank/DDBJ databases">
        <authorList>
            <person name="Ellenberger Sabrina"/>
        </authorList>
    </citation>
    <scope>NUCLEOTIDE SEQUENCE [LARGE SCALE GENOMIC DNA]</scope>
    <source>
        <strain evidence="3 4">CBS 412.66</strain>
    </source>
</reference>
<feature type="region of interest" description="Disordered" evidence="1">
    <location>
        <begin position="1"/>
        <end position="105"/>
    </location>
</feature>
<proteinExistence type="predicted"/>
<organism evidence="3 4">
    <name type="scientific">Parasitella parasitica</name>
    <dbReference type="NCBI Taxonomy" id="35722"/>
    <lineage>
        <taxon>Eukaryota</taxon>
        <taxon>Fungi</taxon>
        <taxon>Fungi incertae sedis</taxon>
        <taxon>Mucoromycota</taxon>
        <taxon>Mucoromycotina</taxon>
        <taxon>Mucoromycetes</taxon>
        <taxon>Mucorales</taxon>
        <taxon>Mucorineae</taxon>
        <taxon>Mucoraceae</taxon>
        <taxon>Parasitella</taxon>
    </lineage>
</organism>
<sequence>MSQNSQRQYKADPYRAARKPPSPDGYYDSPPTVNSDQFHSRSPSESSTSKLANTITGTINQDPYAPTSHIKKKKYKPATPAMDGEKRANSYLPYSNHSRNPYDPVEPIYLDRDDDYLPSFNSPGQYQQRGSQQPVGSILQDNIIMDMMNDHHNINDDTYETKPHLEQILPPIKKKKWWTKYGLSGRRLVVIAFVFIIIVGVLTYFVWPRTPTLQFLDATLENGSQPTYNDTMLIANWNVSFTVYNNDNFIPTNIQNLAVSVIENGSGDVFGRGNSGHWMLKPKSQDQVINIPISIDFHRDATNQAIKTLANACKIKEVDSANAPKQSLSITFEIVYYVAGIVWHPVARVSPTTYFDCPS</sequence>
<dbReference type="STRING" id="35722.A0A0B7NI25"/>
<evidence type="ECO:0000313" key="3">
    <source>
        <dbReference type="EMBL" id="CEP14987.1"/>
    </source>
</evidence>
<evidence type="ECO:0000256" key="2">
    <source>
        <dbReference type="SAM" id="Phobius"/>
    </source>
</evidence>
<keyword evidence="2" id="KW-0472">Membrane</keyword>
<name>A0A0B7NI25_9FUNG</name>
<accession>A0A0B7NI25</accession>
<feature type="transmembrane region" description="Helical" evidence="2">
    <location>
        <begin position="188"/>
        <end position="207"/>
    </location>
</feature>
<dbReference type="OrthoDB" id="20273at2759"/>
<keyword evidence="2" id="KW-0812">Transmembrane</keyword>